<proteinExistence type="predicted"/>
<dbReference type="AlphaFoldDB" id="A0A239NLI4"/>
<dbReference type="EMBL" id="FZOR01000043">
    <property type="protein sequence ID" value="SNT55208.1"/>
    <property type="molecule type" value="Genomic_DNA"/>
</dbReference>
<organism evidence="1 2">
    <name type="scientific">Actinomadura meyerae</name>
    <dbReference type="NCBI Taxonomy" id="240840"/>
    <lineage>
        <taxon>Bacteria</taxon>
        <taxon>Bacillati</taxon>
        <taxon>Actinomycetota</taxon>
        <taxon>Actinomycetes</taxon>
        <taxon>Streptosporangiales</taxon>
        <taxon>Thermomonosporaceae</taxon>
        <taxon>Actinomadura</taxon>
    </lineage>
</organism>
<dbReference type="Pfam" id="PF00756">
    <property type="entry name" value="Esterase"/>
    <property type="match status" value="1"/>
</dbReference>
<sequence>MTAGPVRGNRAAGGHAAPWVSVEVIIIIDEGVPMLPWSAELAGRLEEHVVSSELLRGNPLDDPHERPVLVYVPPGYDDEPERRYPSVYVITGFTGHVGIWRNRMPYRQPFPETADAVFASGEAPPAIVVFVDAWTAHGGSQFVDSPGTGRYHSYLCDEIVPWVDARYRTLTAPEHRAISGKSSGGYGAMITPMLRPDLFGALATHAGDALFEYSYLPEFPKCVRHLRKYDGDIWRWWDDFRSRTSFTKPEDMELLNILGMALCYSAREDGTPELPFDPVTGILRQDVWERWLTFDPVRMVPDHAEAMRSQRAIWIDGGTRDEWYLDVGAQAFLQALLDAGVKDEVIHFELFDAGHGGIDYRYPLALAWLCRRIAP</sequence>
<keyword evidence="2" id="KW-1185">Reference proteome</keyword>
<evidence type="ECO:0000313" key="2">
    <source>
        <dbReference type="Proteomes" id="UP000198318"/>
    </source>
</evidence>
<evidence type="ECO:0000313" key="1">
    <source>
        <dbReference type="EMBL" id="SNT55208.1"/>
    </source>
</evidence>
<gene>
    <name evidence="1" type="ORF">SAMN05443665_104344</name>
</gene>
<dbReference type="InterPro" id="IPR000801">
    <property type="entry name" value="Esterase-like"/>
</dbReference>
<accession>A0A239NLI4</accession>
<dbReference type="InterPro" id="IPR029058">
    <property type="entry name" value="AB_hydrolase_fold"/>
</dbReference>
<dbReference type="Proteomes" id="UP000198318">
    <property type="component" value="Unassembled WGS sequence"/>
</dbReference>
<protein>
    <submittedName>
        <fullName evidence="1">Putative esterase</fullName>
    </submittedName>
</protein>
<dbReference type="InterPro" id="IPR050583">
    <property type="entry name" value="Mycobacterial_A85_antigen"/>
</dbReference>
<name>A0A239NLI4_9ACTN</name>
<dbReference type="Gene3D" id="3.40.50.1820">
    <property type="entry name" value="alpha/beta hydrolase"/>
    <property type="match status" value="1"/>
</dbReference>
<dbReference type="PANTHER" id="PTHR48098">
    <property type="entry name" value="ENTEROCHELIN ESTERASE-RELATED"/>
    <property type="match status" value="1"/>
</dbReference>
<reference evidence="1 2" key="1">
    <citation type="submission" date="2017-06" db="EMBL/GenBank/DDBJ databases">
        <authorList>
            <person name="Kim H.J."/>
            <person name="Triplett B.A."/>
        </authorList>
    </citation>
    <scope>NUCLEOTIDE SEQUENCE [LARGE SCALE GENOMIC DNA]</scope>
    <source>
        <strain evidence="1 2">DSM 44715</strain>
    </source>
</reference>
<dbReference type="SUPFAM" id="SSF53474">
    <property type="entry name" value="alpha/beta-Hydrolases"/>
    <property type="match status" value="1"/>
</dbReference>